<protein>
    <submittedName>
        <fullName evidence="2">E3 ubiquitin-protein ligase pub24</fullName>
    </submittedName>
</protein>
<keyword evidence="1" id="KW-0812">Transmembrane</keyword>
<comment type="caution">
    <text evidence="2">The sequence shown here is derived from an EMBL/GenBank/DDBJ whole genome shotgun (WGS) entry which is preliminary data.</text>
</comment>
<name>A0AAW0KKD7_QUESU</name>
<dbReference type="Proteomes" id="UP000237347">
    <property type="component" value="Unassembled WGS sequence"/>
</dbReference>
<proteinExistence type="predicted"/>
<reference evidence="2 3" key="1">
    <citation type="journal article" date="2018" name="Sci. Data">
        <title>The draft genome sequence of cork oak.</title>
        <authorList>
            <person name="Ramos A.M."/>
            <person name="Usie A."/>
            <person name="Barbosa P."/>
            <person name="Barros P.M."/>
            <person name="Capote T."/>
            <person name="Chaves I."/>
            <person name="Simoes F."/>
            <person name="Abreu I."/>
            <person name="Carrasquinho I."/>
            <person name="Faro C."/>
            <person name="Guimaraes J.B."/>
            <person name="Mendonca D."/>
            <person name="Nobrega F."/>
            <person name="Rodrigues L."/>
            <person name="Saibo N.J.M."/>
            <person name="Varela M.C."/>
            <person name="Egas C."/>
            <person name="Matos J."/>
            <person name="Miguel C.M."/>
            <person name="Oliveira M.M."/>
            <person name="Ricardo C.P."/>
            <person name="Goncalves S."/>
        </authorList>
    </citation>
    <scope>NUCLEOTIDE SEQUENCE [LARGE SCALE GENOMIC DNA]</scope>
    <source>
        <strain evidence="3">cv. HL8</strain>
    </source>
</reference>
<sequence>MIEANTVFELIELELSFPEKKTTELILGILCNLGSIAVVSMKILGVSPKADDRAQVKSSGYIFRGGRILLALINFKVSESNLGNEKRERERERERRGICIAVLASYLGQAAKHNRPFL</sequence>
<organism evidence="2 3">
    <name type="scientific">Quercus suber</name>
    <name type="common">Cork oak</name>
    <dbReference type="NCBI Taxonomy" id="58331"/>
    <lineage>
        <taxon>Eukaryota</taxon>
        <taxon>Viridiplantae</taxon>
        <taxon>Streptophyta</taxon>
        <taxon>Embryophyta</taxon>
        <taxon>Tracheophyta</taxon>
        <taxon>Spermatophyta</taxon>
        <taxon>Magnoliopsida</taxon>
        <taxon>eudicotyledons</taxon>
        <taxon>Gunneridae</taxon>
        <taxon>Pentapetalae</taxon>
        <taxon>rosids</taxon>
        <taxon>fabids</taxon>
        <taxon>Fagales</taxon>
        <taxon>Fagaceae</taxon>
        <taxon>Quercus</taxon>
    </lineage>
</organism>
<evidence type="ECO:0000313" key="3">
    <source>
        <dbReference type="Proteomes" id="UP000237347"/>
    </source>
</evidence>
<evidence type="ECO:0000313" key="2">
    <source>
        <dbReference type="EMBL" id="KAK7839041.1"/>
    </source>
</evidence>
<keyword evidence="1" id="KW-0472">Membrane</keyword>
<dbReference type="AlphaFoldDB" id="A0AAW0KKD7"/>
<gene>
    <name evidence="2" type="primary">PUB24_6</name>
    <name evidence="2" type="ORF">CFP56_018832</name>
</gene>
<evidence type="ECO:0000256" key="1">
    <source>
        <dbReference type="SAM" id="Phobius"/>
    </source>
</evidence>
<accession>A0AAW0KKD7</accession>
<feature type="transmembrane region" description="Helical" evidence="1">
    <location>
        <begin position="25"/>
        <end position="44"/>
    </location>
</feature>
<keyword evidence="3" id="KW-1185">Reference proteome</keyword>
<keyword evidence="1" id="KW-1133">Transmembrane helix</keyword>
<dbReference type="EMBL" id="PKMF04000292">
    <property type="protein sequence ID" value="KAK7839041.1"/>
    <property type="molecule type" value="Genomic_DNA"/>
</dbReference>